<protein>
    <submittedName>
        <fullName evidence="2">Unannotated protein</fullName>
    </submittedName>
</protein>
<organism evidence="2">
    <name type="scientific">freshwater metagenome</name>
    <dbReference type="NCBI Taxonomy" id="449393"/>
    <lineage>
        <taxon>unclassified sequences</taxon>
        <taxon>metagenomes</taxon>
        <taxon>ecological metagenomes</taxon>
    </lineage>
</organism>
<dbReference type="PANTHER" id="PTHR30199:SF0">
    <property type="entry name" value="INNER MEMBRANE PROTEIN YDCO"/>
    <property type="match status" value="1"/>
</dbReference>
<feature type="transmembrane region" description="Helical" evidence="1">
    <location>
        <begin position="96"/>
        <end position="114"/>
    </location>
</feature>
<keyword evidence="1" id="KW-1133">Transmembrane helix</keyword>
<feature type="transmembrane region" description="Helical" evidence="1">
    <location>
        <begin position="72"/>
        <end position="90"/>
    </location>
</feature>
<keyword evidence="1" id="KW-0472">Membrane</keyword>
<name>A0A6J6MV35_9ZZZZ</name>
<dbReference type="EMBL" id="CAEZXL010000001">
    <property type="protein sequence ID" value="CAB4677662.1"/>
    <property type="molecule type" value="Genomic_DNA"/>
</dbReference>
<accession>A0A6J6MV35</accession>
<feature type="transmembrane region" description="Helical" evidence="1">
    <location>
        <begin position="362"/>
        <end position="384"/>
    </location>
</feature>
<evidence type="ECO:0000256" key="1">
    <source>
        <dbReference type="SAM" id="Phobius"/>
    </source>
</evidence>
<keyword evidence="1" id="KW-0812">Transmembrane</keyword>
<feature type="transmembrane region" description="Helical" evidence="1">
    <location>
        <begin position="46"/>
        <end position="65"/>
    </location>
</feature>
<feature type="transmembrane region" description="Helical" evidence="1">
    <location>
        <begin position="12"/>
        <end position="40"/>
    </location>
</feature>
<proteinExistence type="predicted"/>
<feature type="transmembrane region" description="Helical" evidence="1">
    <location>
        <begin position="248"/>
        <end position="270"/>
    </location>
</feature>
<gene>
    <name evidence="2" type="ORF">UFOPK2373_00021</name>
</gene>
<dbReference type="AlphaFoldDB" id="A0A6J6MV35"/>
<dbReference type="GO" id="GO:0005886">
    <property type="term" value="C:plasma membrane"/>
    <property type="evidence" value="ECO:0007669"/>
    <property type="project" value="TreeGrafter"/>
</dbReference>
<feature type="transmembrane region" description="Helical" evidence="1">
    <location>
        <begin position="126"/>
        <end position="146"/>
    </location>
</feature>
<dbReference type="InterPro" id="IPR004711">
    <property type="entry name" value="Benzoate_Transporter"/>
</dbReference>
<feature type="transmembrane region" description="Helical" evidence="1">
    <location>
        <begin position="290"/>
        <end position="314"/>
    </location>
</feature>
<dbReference type="NCBIfam" id="TIGR00843">
    <property type="entry name" value="benE"/>
    <property type="match status" value="1"/>
</dbReference>
<dbReference type="PANTHER" id="PTHR30199">
    <property type="entry name" value="MFS FAMILY TRANSPORTER, PREDICTED SUBSTRATE BENZOATE"/>
    <property type="match status" value="1"/>
</dbReference>
<sequence>MSDNQALGLRAPIIAGAVASITGTAATTAIFLSAFVAIGATKEQTISMVAIMLVFYGTLSIFLSWRHKMPLSVVWSTPGAALLAGSTLTGVGFSNVMGGILITGILLALTGLWPKLGELVSRIPKSVASAMLAGVIFNFCVAPFIASAQYPMLVLPVILVWILLYWLAPLWASPVAIVLAFTLIGINQGLSVSASDWMIGINLVQPEFSIASVFSIALPLYLVALASQNIPGIAIMKSFGYEVPFRSSLVTTGLGTVVASFFGGFVMNLAAITAALNANEQAHKDPSKRWIASVSGGLVYWVFAIFAGIAVAFVYQTPRELLLAASGLALLPTIVNSFNVMVETAEQRLPAVITFLVASSGVAFFSVGAAFWAILLGLALIALLKLRNPFKKA</sequence>
<reference evidence="2" key="1">
    <citation type="submission" date="2020-05" db="EMBL/GenBank/DDBJ databases">
        <authorList>
            <person name="Chiriac C."/>
            <person name="Salcher M."/>
            <person name="Ghai R."/>
            <person name="Kavagutti S V."/>
        </authorList>
    </citation>
    <scope>NUCLEOTIDE SEQUENCE</scope>
</reference>
<feature type="transmembrane region" description="Helical" evidence="1">
    <location>
        <begin position="208"/>
        <end position="227"/>
    </location>
</feature>
<dbReference type="GO" id="GO:0042925">
    <property type="term" value="F:benzoate transmembrane transporter activity"/>
    <property type="evidence" value="ECO:0007669"/>
    <property type="project" value="InterPro"/>
</dbReference>
<dbReference type="Pfam" id="PF03594">
    <property type="entry name" value="BenE"/>
    <property type="match status" value="1"/>
</dbReference>
<evidence type="ECO:0000313" key="2">
    <source>
        <dbReference type="EMBL" id="CAB4677662.1"/>
    </source>
</evidence>